<accession>A0A249L3K0</accession>
<name>A0A249L3K0_9ACTN</name>
<dbReference type="KEGG" id="nab:B1sIIB91_01425"/>
<dbReference type="InterPro" id="IPR014710">
    <property type="entry name" value="RmlC-like_jellyroll"/>
</dbReference>
<evidence type="ECO:0000313" key="2">
    <source>
        <dbReference type="EMBL" id="ASY23587.1"/>
    </source>
</evidence>
<keyword evidence="1 2" id="KW-0413">Isomerase</keyword>
<dbReference type="PANTHER" id="PTHR39193:SF1">
    <property type="entry name" value="5-DEOXY-GLUCURONATE ISOMERASE"/>
    <property type="match status" value="1"/>
</dbReference>
<gene>
    <name evidence="2" type="ORF">B1sIIB91_01425</name>
</gene>
<dbReference type="OrthoDB" id="9799936at2"/>
<dbReference type="InterPro" id="IPR011051">
    <property type="entry name" value="RmlC_Cupin_sf"/>
</dbReference>
<dbReference type="SUPFAM" id="SSF51182">
    <property type="entry name" value="RmlC-like cupins"/>
    <property type="match status" value="1"/>
</dbReference>
<dbReference type="PIRSF" id="PIRSF036628">
    <property type="entry name" value="IolB"/>
    <property type="match status" value="1"/>
</dbReference>
<dbReference type="Proteomes" id="UP000217210">
    <property type="component" value="Chromosome"/>
</dbReference>
<dbReference type="AlphaFoldDB" id="A0A249L3K0"/>
<keyword evidence="3" id="KW-1185">Reference proteome</keyword>
<dbReference type="EMBL" id="CP016779">
    <property type="protein sequence ID" value="ASY23587.1"/>
    <property type="molecule type" value="Genomic_DNA"/>
</dbReference>
<dbReference type="GO" id="GO:0008880">
    <property type="term" value="F:glucuronate isomerase activity"/>
    <property type="evidence" value="ECO:0007669"/>
    <property type="project" value="InterPro"/>
</dbReference>
<sequence>MSWLRRGETAITPESAGWKYCGMQIFDFSKSKSYSIKMDQKEGVLLSLSAENIEVLVNNEKFKLQGRPGVFAGISDWIYIPVGSELNISANSGLVALSTAQSSKLYPVAYKDKSQVSIELRGSGFATRQVNNIATPDSFAEADRILVCEVLTPGGNWSSWPPHRHDGIAGCEFTNEEIYYFQIGTNESDHGAEVGHGFFKVYSYDGLIDETMTIKDRDLVIVPHGYHGPSIAAPEYPMYFLNVLAGPSEKRSMGFCDDPNHHWIRDSWKDQKQDSRCPMTSISGRNTK</sequence>
<reference evidence="2 3" key="1">
    <citation type="submission" date="2016-07" db="EMBL/GenBank/DDBJ databases">
        <title>High microdiversification within the ubiquitous acI lineage of Actinobacteria.</title>
        <authorList>
            <person name="Neuenschwander S.M."/>
            <person name="Salcher M."/>
            <person name="Ghai R."/>
            <person name="Pernthaler J."/>
        </authorList>
    </citation>
    <scope>NUCLEOTIDE SEQUENCE [LARGE SCALE GENOMIC DNA]</scope>
    <source>
        <strain evidence="2">MMS-IIB-91</strain>
    </source>
</reference>
<dbReference type="NCBIfam" id="TIGR04378">
    <property type="entry name" value="myo_inos_iolB"/>
    <property type="match status" value="1"/>
</dbReference>
<organism evidence="2 3">
    <name type="scientific">Candidatus Nanopelagicus abundans</name>
    <dbReference type="NCBI Taxonomy" id="1884916"/>
    <lineage>
        <taxon>Bacteria</taxon>
        <taxon>Bacillati</taxon>
        <taxon>Actinomycetota</taxon>
        <taxon>Actinomycetes</taxon>
        <taxon>Candidatus Nanopelagicales</taxon>
        <taxon>Candidatus Nanopelagicaceae</taxon>
        <taxon>Candidatus Nanopelagicus</taxon>
    </lineage>
</organism>
<proteinExistence type="predicted"/>
<dbReference type="GO" id="GO:0019310">
    <property type="term" value="P:inositol catabolic process"/>
    <property type="evidence" value="ECO:0007669"/>
    <property type="project" value="InterPro"/>
</dbReference>
<dbReference type="Pfam" id="PF04962">
    <property type="entry name" value="KduI"/>
    <property type="match status" value="1"/>
</dbReference>
<dbReference type="PANTHER" id="PTHR39193">
    <property type="entry name" value="5-DEOXY-GLUCURONATE ISOMERASE"/>
    <property type="match status" value="1"/>
</dbReference>
<dbReference type="RefSeq" id="WP_095687861.1">
    <property type="nucleotide sequence ID" value="NZ_CP016779.1"/>
</dbReference>
<dbReference type="InterPro" id="IPR024203">
    <property type="entry name" value="Deoxy-glucuronate_isom_IolB"/>
</dbReference>
<dbReference type="Gene3D" id="2.60.120.10">
    <property type="entry name" value="Jelly Rolls"/>
    <property type="match status" value="2"/>
</dbReference>
<protein>
    <submittedName>
        <fullName evidence="2">5-deoxy-glucuronate isomerase</fullName>
    </submittedName>
</protein>
<dbReference type="InterPro" id="IPR021120">
    <property type="entry name" value="KduI/IolB_isomerase"/>
</dbReference>
<evidence type="ECO:0000313" key="3">
    <source>
        <dbReference type="Proteomes" id="UP000217210"/>
    </source>
</evidence>
<evidence type="ECO:0000256" key="1">
    <source>
        <dbReference type="ARBA" id="ARBA00023235"/>
    </source>
</evidence>